<name>A0ABW8KP57_9GAMM</name>
<organism evidence="1 2">
    <name type="scientific">Dyella agri</name>
    <dbReference type="NCBI Taxonomy" id="1926869"/>
    <lineage>
        <taxon>Bacteria</taxon>
        <taxon>Pseudomonadati</taxon>
        <taxon>Pseudomonadota</taxon>
        <taxon>Gammaproteobacteria</taxon>
        <taxon>Lysobacterales</taxon>
        <taxon>Rhodanobacteraceae</taxon>
        <taxon>Dyella</taxon>
    </lineage>
</organism>
<comment type="caution">
    <text evidence="1">The sequence shown here is derived from an EMBL/GenBank/DDBJ whole genome shotgun (WGS) entry which is preliminary data.</text>
</comment>
<protein>
    <submittedName>
        <fullName evidence="1">Phosphoglycerate mutase</fullName>
    </submittedName>
</protein>
<accession>A0ABW8KP57</accession>
<evidence type="ECO:0000313" key="1">
    <source>
        <dbReference type="EMBL" id="MFK2932429.1"/>
    </source>
</evidence>
<reference evidence="1 2" key="1">
    <citation type="submission" date="2020-10" db="EMBL/GenBank/DDBJ databases">
        <title>Phylogeny of dyella-like bacteria.</title>
        <authorList>
            <person name="Fu J."/>
        </authorList>
    </citation>
    <scope>NUCLEOTIDE SEQUENCE [LARGE SCALE GENOMIC DNA]</scope>
    <source>
        <strain evidence="1 2">DKC-1</strain>
    </source>
</reference>
<dbReference type="RefSeq" id="WP_404542027.1">
    <property type="nucleotide sequence ID" value="NZ_JADIKL010000012.1"/>
</dbReference>
<gene>
    <name evidence="1" type="ORF">ISP14_16720</name>
</gene>
<dbReference type="Proteomes" id="UP001620397">
    <property type="component" value="Unassembled WGS sequence"/>
</dbReference>
<sequence length="304" mass="33788">MSTPPAMLWLPALDRFGRAHPLRRLLAQADRLHDDPRGRLGHLAEGFHSGESSLPAAALVREYLAGDAGDTSWLNADPAWVQPDMTGVRLLACGAMPLAMGEAEAFVQALQPAFAEVGLPLEISAPDHWQLRLPPDMRVPDFATPEQALGEDLYQHLPQGAEGRPWRVLLNEVQVLLHQHPLNAERQARGLPPVNSVWLWGAGRLPAQLHSAFAGVIGGDELLLALAARAGIPCQSRTPQAVAATQAGWLVDLQDLPADEVERDWWPAVQELARRQTLQFSFASGERWLWRPWHRWRFWRGVPR</sequence>
<dbReference type="EMBL" id="JADIKL010000012">
    <property type="protein sequence ID" value="MFK2932429.1"/>
    <property type="molecule type" value="Genomic_DNA"/>
</dbReference>
<keyword evidence="2" id="KW-1185">Reference proteome</keyword>
<evidence type="ECO:0000313" key="2">
    <source>
        <dbReference type="Proteomes" id="UP001620397"/>
    </source>
</evidence>
<proteinExistence type="predicted"/>